<dbReference type="SUPFAM" id="SSF52540">
    <property type="entry name" value="P-loop containing nucleoside triphosphate hydrolases"/>
    <property type="match status" value="1"/>
</dbReference>
<dbReference type="EC" id="2.7.4.3" evidence="4"/>
<evidence type="ECO:0000313" key="12">
    <source>
        <dbReference type="EMBL" id="CAE0613945.1"/>
    </source>
</evidence>
<dbReference type="FunFam" id="3.40.50.300:FF:001694">
    <property type="entry name" value="Adenylate kinase, chloroplastic"/>
    <property type="match status" value="1"/>
</dbReference>
<dbReference type="AlphaFoldDB" id="A0A7S3UIP9"/>
<dbReference type="GO" id="GO:0004017">
    <property type="term" value="F:AMP kinase activity"/>
    <property type="evidence" value="ECO:0007669"/>
    <property type="project" value="UniProtKB-EC"/>
</dbReference>
<dbReference type="PANTHER" id="PTHR23359">
    <property type="entry name" value="NUCLEOTIDE KINASE"/>
    <property type="match status" value="1"/>
</dbReference>
<comment type="subcellular location">
    <subcellularLocation>
        <location evidence="2">Plastid</location>
        <location evidence="2">Chloroplast</location>
    </subcellularLocation>
</comment>
<gene>
    <name evidence="12" type="ORF">PSAL00342_LOCUS7846</name>
</gene>
<dbReference type="GO" id="GO:0005524">
    <property type="term" value="F:ATP binding"/>
    <property type="evidence" value="ECO:0007669"/>
    <property type="project" value="UniProtKB-KW"/>
</dbReference>
<keyword evidence="9 11" id="KW-0418">Kinase</keyword>
<dbReference type="InterPro" id="IPR033690">
    <property type="entry name" value="Adenylat_kinase_CS"/>
</dbReference>
<evidence type="ECO:0000256" key="6">
    <source>
        <dbReference type="ARBA" id="ARBA00022640"/>
    </source>
</evidence>
<sequence length="220" mass="24184">MGLCLSTSAKPATKKIIIAGAPASGKGTQCETIVEKYGLTHISAGDLLRAEVAAGTKNGKIAKEYMDRGDLVPNEVVIDMVKDRLSQDDAQKNGWLLDGYPRSADQAKALEEAGIHPDLFLNLEVPDDVLVERVVGRRMDPETGKIYHIKFNPPPEEIVGRLTQRSDDTEEKARNRLATHHKNVDAVVESYKDILVTIDGNRPREAVFADIEKSLERVTA</sequence>
<evidence type="ECO:0000256" key="2">
    <source>
        <dbReference type="ARBA" id="ARBA00004229"/>
    </source>
</evidence>
<accession>A0A7S3UIP9</accession>
<keyword evidence="7 11" id="KW-0808">Transferase</keyword>
<evidence type="ECO:0000256" key="11">
    <source>
        <dbReference type="RuleBase" id="RU003330"/>
    </source>
</evidence>
<evidence type="ECO:0000256" key="9">
    <source>
        <dbReference type="ARBA" id="ARBA00022777"/>
    </source>
</evidence>
<dbReference type="PRINTS" id="PR00094">
    <property type="entry name" value="ADENYLTKNASE"/>
</dbReference>
<dbReference type="InterPro" id="IPR006259">
    <property type="entry name" value="Adenyl_kin_sub"/>
</dbReference>
<keyword evidence="8" id="KW-0547">Nucleotide-binding</keyword>
<keyword evidence="10" id="KW-0067">ATP-binding</keyword>
<evidence type="ECO:0000256" key="5">
    <source>
        <dbReference type="ARBA" id="ARBA00022528"/>
    </source>
</evidence>
<evidence type="ECO:0000256" key="1">
    <source>
        <dbReference type="ARBA" id="ARBA00000582"/>
    </source>
</evidence>
<protein>
    <recommendedName>
        <fullName evidence="4">adenylate kinase</fullName>
        <ecNumber evidence="4">2.7.4.3</ecNumber>
    </recommendedName>
</protein>
<dbReference type="InterPro" id="IPR000850">
    <property type="entry name" value="Adenylat/UMP-CMP_kin"/>
</dbReference>
<dbReference type="GO" id="GO:0009507">
    <property type="term" value="C:chloroplast"/>
    <property type="evidence" value="ECO:0007669"/>
    <property type="project" value="UniProtKB-SubCell"/>
</dbReference>
<dbReference type="HAMAP" id="MF_00235">
    <property type="entry name" value="Adenylate_kinase_Adk"/>
    <property type="match status" value="1"/>
</dbReference>
<dbReference type="Pfam" id="PF00406">
    <property type="entry name" value="ADK"/>
    <property type="match status" value="1"/>
</dbReference>
<evidence type="ECO:0000256" key="8">
    <source>
        <dbReference type="ARBA" id="ARBA00022741"/>
    </source>
</evidence>
<keyword evidence="6" id="KW-0934">Plastid</keyword>
<evidence type="ECO:0000256" key="4">
    <source>
        <dbReference type="ARBA" id="ARBA00012955"/>
    </source>
</evidence>
<comment type="similarity">
    <text evidence="3 11">Belongs to the adenylate kinase family.</text>
</comment>
<dbReference type="SUPFAM" id="SSF57774">
    <property type="entry name" value="Microbial and mitochondrial ADK, insert 'zinc finger' domain"/>
    <property type="match status" value="1"/>
</dbReference>
<dbReference type="NCBIfam" id="TIGR01351">
    <property type="entry name" value="adk"/>
    <property type="match status" value="1"/>
</dbReference>
<dbReference type="Gene3D" id="3.40.50.300">
    <property type="entry name" value="P-loop containing nucleotide triphosphate hydrolases"/>
    <property type="match status" value="1"/>
</dbReference>
<dbReference type="EMBL" id="HBIS01009654">
    <property type="protein sequence ID" value="CAE0613945.1"/>
    <property type="molecule type" value="Transcribed_RNA"/>
</dbReference>
<dbReference type="CDD" id="cd01428">
    <property type="entry name" value="ADK"/>
    <property type="match status" value="1"/>
</dbReference>
<proteinExistence type="inferred from homology"/>
<evidence type="ECO:0000256" key="3">
    <source>
        <dbReference type="ARBA" id="ARBA00007220"/>
    </source>
</evidence>
<reference evidence="12" key="1">
    <citation type="submission" date="2021-01" db="EMBL/GenBank/DDBJ databases">
        <authorList>
            <person name="Corre E."/>
            <person name="Pelletier E."/>
            <person name="Niang G."/>
            <person name="Scheremetjew M."/>
            <person name="Finn R."/>
            <person name="Kale V."/>
            <person name="Holt S."/>
            <person name="Cochrane G."/>
            <person name="Meng A."/>
            <person name="Brown T."/>
            <person name="Cohen L."/>
        </authorList>
    </citation>
    <scope>NUCLEOTIDE SEQUENCE</scope>
    <source>
        <strain evidence="12">CCMP1897</strain>
    </source>
</reference>
<evidence type="ECO:0000256" key="7">
    <source>
        <dbReference type="ARBA" id="ARBA00022679"/>
    </source>
</evidence>
<dbReference type="PROSITE" id="PS00113">
    <property type="entry name" value="ADENYLATE_KINASE"/>
    <property type="match status" value="1"/>
</dbReference>
<name>A0A7S3UIP9_9CHLO</name>
<keyword evidence="5" id="KW-0150">Chloroplast</keyword>
<organism evidence="12">
    <name type="scientific">Picocystis salinarum</name>
    <dbReference type="NCBI Taxonomy" id="88271"/>
    <lineage>
        <taxon>Eukaryota</taxon>
        <taxon>Viridiplantae</taxon>
        <taxon>Chlorophyta</taxon>
        <taxon>Picocystophyceae</taxon>
        <taxon>Picocystales</taxon>
        <taxon>Picocystaceae</taxon>
        <taxon>Picocystis</taxon>
    </lineage>
</organism>
<dbReference type="InterPro" id="IPR027417">
    <property type="entry name" value="P-loop_NTPase"/>
</dbReference>
<evidence type="ECO:0000256" key="10">
    <source>
        <dbReference type="ARBA" id="ARBA00022840"/>
    </source>
</evidence>
<comment type="catalytic activity">
    <reaction evidence="1">
        <text>AMP + ATP = 2 ADP</text>
        <dbReference type="Rhea" id="RHEA:12973"/>
        <dbReference type="ChEBI" id="CHEBI:30616"/>
        <dbReference type="ChEBI" id="CHEBI:456215"/>
        <dbReference type="ChEBI" id="CHEBI:456216"/>
        <dbReference type="EC" id="2.7.4.3"/>
    </reaction>
</comment>
<dbReference type="InterPro" id="IPR036193">
    <property type="entry name" value="ADK_active_lid_dom_sf"/>
</dbReference>